<dbReference type="Proteomes" id="UP000561181">
    <property type="component" value="Unassembled WGS sequence"/>
</dbReference>
<dbReference type="InterPro" id="IPR000073">
    <property type="entry name" value="AB_hydrolase_1"/>
</dbReference>
<organism evidence="3 4">
    <name type="scientific">Pontixanthobacter rizhaonensis</name>
    <dbReference type="NCBI Taxonomy" id="2730337"/>
    <lineage>
        <taxon>Bacteria</taxon>
        <taxon>Pseudomonadati</taxon>
        <taxon>Pseudomonadota</taxon>
        <taxon>Alphaproteobacteria</taxon>
        <taxon>Sphingomonadales</taxon>
        <taxon>Erythrobacteraceae</taxon>
        <taxon>Pontixanthobacter</taxon>
    </lineage>
</organism>
<dbReference type="PANTHER" id="PTHR43798">
    <property type="entry name" value="MONOACYLGLYCEROL LIPASE"/>
    <property type="match status" value="1"/>
</dbReference>
<dbReference type="EMBL" id="JABCRE010000002">
    <property type="protein sequence ID" value="NMW30904.1"/>
    <property type="molecule type" value="Genomic_DNA"/>
</dbReference>
<dbReference type="Gene3D" id="3.40.50.1820">
    <property type="entry name" value="alpha/beta hydrolase"/>
    <property type="match status" value="1"/>
</dbReference>
<dbReference type="GO" id="GO:0016787">
    <property type="term" value="F:hydrolase activity"/>
    <property type="evidence" value="ECO:0007669"/>
    <property type="project" value="UniProtKB-KW"/>
</dbReference>
<evidence type="ECO:0000256" key="1">
    <source>
        <dbReference type="ARBA" id="ARBA00022801"/>
    </source>
</evidence>
<evidence type="ECO:0000259" key="2">
    <source>
        <dbReference type="Pfam" id="PF00561"/>
    </source>
</evidence>
<proteinExistence type="predicted"/>
<dbReference type="SUPFAM" id="SSF53474">
    <property type="entry name" value="alpha/beta-Hydrolases"/>
    <property type="match status" value="1"/>
</dbReference>
<dbReference type="PRINTS" id="PR00111">
    <property type="entry name" value="ABHYDROLASE"/>
</dbReference>
<accession>A0A848QIN8</accession>
<comment type="caution">
    <text evidence="3">The sequence shown here is derived from an EMBL/GenBank/DDBJ whole genome shotgun (WGS) entry which is preliminary data.</text>
</comment>
<dbReference type="Pfam" id="PF00561">
    <property type="entry name" value="Abhydrolase_1"/>
    <property type="match status" value="1"/>
</dbReference>
<dbReference type="RefSeq" id="WP_170009955.1">
    <property type="nucleotide sequence ID" value="NZ_JABCRE010000002.1"/>
</dbReference>
<keyword evidence="4" id="KW-1185">Reference proteome</keyword>
<dbReference type="GO" id="GO:0016020">
    <property type="term" value="C:membrane"/>
    <property type="evidence" value="ECO:0007669"/>
    <property type="project" value="TreeGrafter"/>
</dbReference>
<protein>
    <submittedName>
        <fullName evidence="3">Alpha/beta hydrolase</fullName>
    </submittedName>
</protein>
<sequence>MKTLGKFLLGLLVLVGAIFLFFRTPDTDPVEMRAKYAGEPSQFVELPNGLNVHLRDEGPRDAQPIILLHGSNADLLTWNPWVERLADQYRIIRYDSAGHGLTGATPDGTYDLPTYVETVDQVADALGLEQFILGGNSMGGGHSLAYALAHPERVQGLILVDAGGPPRLKKPEDDEGGNIGFTIAQTPGIRELMKHITPRSLVEKSFRQSVSNEAIVTEEAIDRYWEMLRHPGNRAATIARFGQTREPFTEEQMAGLTMPSLIIWGDQDALIPLAAGEWLDTYLPNSQLVVFENIGHLPMEEAPDDSVNAVTTWMNEAGLGEASVDEATSAE</sequence>
<gene>
    <name evidence="3" type="ORF">HKD42_02375</name>
</gene>
<feature type="domain" description="AB hydrolase-1" evidence="2">
    <location>
        <begin position="64"/>
        <end position="303"/>
    </location>
</feature>
<dbReference type="AlphaFoldDB" id="A0A848QIN8"/>
<dbReference type="PANTHER" id="PTHR43798:SF31">
    <property type="entry name" value="AB HYDROLASE SUPERFAMILY PROTEIN YCLE"/>
    <property type="match status" value="1"/>
</dbReference>
<keyword evidence="1 3" id="KW-0378">Hydrolase</keyword>
<dbReference type="InterPro" id="IPR050266">
    <property type="entry name" value="AB_hydrolase_sf"/>
</dbReference>
<evidence type="ECO:0000313" key="3">
    <source>
        <dbReference type="EMBL" id="NMW30904.1"/>
    </source>
</evidence>
<name>A0A848QIN8_9SPHN</name>
<reference evidence="3 4" key="1">
    <citation type="submission" date="2020-04" db="EMBL/GenBank/DDBJ databases">
        <authorList>
            <person name="Liu A."/>
        </authorList>
    </citation>
    <scope>NUCLEOTIDE SEQUENCE [LARGE SCALE GENOMIC DNA]</scope>
    <source>
        <strain evidence="3 4">RZ02</strain>
    </source>
</reference>
<evidence type="ECO:0000313" key="4">
    <source>
        <dbReference type="Proteomes" id="UP000561181"/>
    </source>
</evidence>
<dbReference type="InterPro" id="IPR029058">
    <property type="entry name" value="AB_hydrolase_fold"/>
</dbReference>